<organism evidence="2 3">
    <name type="scientific">Amycolatopsis rhabdoformis</name>
    <dbReference type="NCBI Taxonomy" id="1448059"/>
    <lineage>
        <taxon>Bacteria</taxon>
        <taxon>Bacillati</taxon>
        <taxon>Actinomycetota</taxon>
        <taxon>Actinomycetes</taxon>
        <taxon>Pseudonocardiales</taxon>
        <taxon>Pseudonocardiaceae</taxon>
        <taxon>Amycolatopsis</taxon>
    </lineage>
</organism>
<dbReference type="RefSeq" id="WP_326567388.1">
    <property type="nucleotide sequence ID" value="NZ_CP142149.1"/>
</dbReference>
<evidence type="ECO:0000313" key="3">
    <source>
        <dbReference type="Proteomes" id="UP001330812"/>
    </source>
</evidence>
<accession>A0ABZ1I4F0</accession>
<name>A0ABZ1I4F0_9PSEU</name>
<proteinExistence type="predicted"/>
<dbReference type="Proteomes" id="UP001330812">
    <property type="component" value="Chromosome"/>
</dbReference>
<keyword evidence="3" id="KW-1185">Reference proteome</keyword>
<feature type="domain" description="DeoxyPurine in DNA protein A" evidence="1">
    <location>
        <begin position="6"/>
        <end position="280"/>
    </location>
</feature>
<gene>
    <name evidence="2" type="ORF">VSH64_36970</name>
</gene>
<reference evidence="2 3" key="1">
    <citation type="journal article" date="2015" name="Int. J. Syst. Evol. Microbiol.">
        <title>Amycolatopsis rhabdoformis sp. nov., an actinomycete isolated from a tropical forest soil.</title>
        <authorList>
            <person name="Souza W.R."/>
            <person name="Silva R.E."/>
            <person name="Goodfellow M."/>
            <person name="Busarakam K."/>
            <person name="Figueiro F.S."/>
            <person name="Ferreira D."/>
            <person name="Rodrigues-Filho E."/>
            <person name="Moraes L.A.B."/>
            <person name="Zucchi T.D."/>
        </authorList>
    </citation>
    <scope>NUCLEOTIDE SEQUENCE [LARGE SCALE GENOMIC DNA]</scope>
    <source>
        <strain evidence="2 3">NCIMB 14900</strain>
    </source>
</reference>
<dbReference type="Pfam" id="PF23859">
    <property type="entry name" value="DpdA"/>
    <property type="match status" value="1"/>
</dbReference>
<dbReference type="EMBL" id="CP142149">
    <property type="protein sequence ID" value="WSE28388.1"/>
    <property type="molecule type" value="Genomic_DNA"/>
</dbReference>
<dbReference type="InterPro" id="IPR055645">
    <property type="entry name" value="DpdA"/>
</dbReference>
<protein>
    <recommendedName>
        <fullName evidence="1">DeoxyPurine in DNA protein A domain-containing protein</fullName>
    </recommendedName>
</protein>
<sequence length="292" mass="32994">MTTPLFYLGAPAPGWLARAGVPLFVSDTRLRTYKRLPRAVARWACDSGGFTQLKKHGRWTIPPHEYVERVRRYRDEIGMLDWAAPQDWMCESIIINGGVANGQRYVGTRRFLDPDGKLTEQQIVRLHQRLTVLNVAQLREIAPDLNIIAVVQGQHPDDYVHCTELYRQLAGIDLTREPLVGVGSVCRRQGMEEAGQILRALHDVGLTRLHGFGFKLTGLREHGHLTASDDSMAWSFVARRLQRPALPECIGGSHKNCANCFRWAMHWRRFALIAASGRHHRRAAARQALIAA</sequence>
<evidence type="ECO:0000259" key="1">
    <source>
        <dbReference type="Pfam" id="PF23859"/>
    </source>
</evidence>
<evidence type="ECO:0000313" key="2">
    <source>
        <dbReference type="EMBL" id="WSE28388.1"/>
    </source>
</evidence>